<evidence type="ECO:0000256" key="5">
    <source>
        <dbReference type="ARBA" id="ARBA00023043"/>
    </source>
</evidence>
<feature type="transmembrane region" description="Helical" evidence="8">
    <location>
        <begin position="173"/>
        <end position="196"/>
    </location>
</feature>
<sequence>MIDKLLDKWSSLTRETDEKGWTPLHYAVYKGYTSMVEKLLEKDESSAYISDKDWKRTPLHIAACRGLHHQVDKIISRCPNCCELLDIRGWNVLHYAVISQSDKLLRTLLKHSSLVYLLYGKDIKGNMPVHLYKAYHPLTIKLGFDKPNLFFHWGELYSQVPGYSSSEKRKTHLVASTLIATITFAGAFTIPGGYISDEKSLQKGTPVLSKNLAFNAFIISDFTAMLLSTGAVSIHLALAILKYRKGTFWLIKCAYISLVCAMVAMLIAFVTGTCSFLTPSVGIYIRAIGLIFFLFLYGSMMRIMHVQ</sequence>
<dbReference type="InterPro" id="IPR036770">
    <property type="entry name" value="Ankyrin_rpt-contain_sf"/>
</dbReference>
<feature type="transmembrane region" description="Helical" evidence="8">
    <location>
        <begin position="248"/>
        <end position="270"/>
    </location>
</feature>
<dbReference type="PANTHER" id="PTHR24186:SF53">
    <property type="entry name" value="PGG DOMAIN-CONTAINING PROTEIN"/>
    <property type="match status" value="1"/>
</dbReference>
<evidence type="ECO:0000256" key="8">
    <source>
        <dbReference type="SAM" id="Phobius"/>
    </source>
</evidence>
<dbReference type="InterPro" id="IPR002110">
    <property type="entry name" value="Ankyrin_rpt"/>
</dbReference>
<feature type="domain" description="PGG" evidence="9">
    <location>
        <begin position="166"/>
        <end position="274"/>
    </location>
</feature>
<proteinExistence type="predicted"/>
<dbReference type="STRING" id="3983.A0A2C9VNK7"/>
<dbReference type="PROSITE" id="PS50297">
    <property type="entry name" value="ANK_REP_REGION"/>
    <property type="match status" value="1"/>
</dbReference>
<dbReference type="SMART" id="SM00248">
    <property type="entry name" value="ANK"/>
    <property type="match status" value="3"/>
</dbReference>
<dbReference type="PROSITE" id="PS50088">
    <property type="entry name" value="ANK_REPEAT"/>
    <property type="match status" value="1"/>
</dbReference>
<feature type="repeat" description="ANK" evidence="7">
    <location>
        <begin position="19"/>
        <end position="51"/>
    </location>
</feature>
<organism evidence="10">
    <name type="scientific">Manihot esculenta</name>
    <name type="common">Cassava</name>
    <name type="synonym">Jatropha manihot</name>
    <dbReference type="NCBI Taxonomy" id="3983"/>
    <lineage>
        <taxon>Eukaryota</taxon>
        <taxon>Viridiplantae</taxon>
        <taxon>Streptophyta</taxon>
        <taxon>Embryophyta</taxon>
        <taxon>Tracheophyta</taxon>
        <taxon>Spermatophyta</taxon>
        <taxon>Magnoliopsida</taxon>
        <taxon>eudicotyledons</taxon>
        <taxon>Gunneridae</taxon>
        <taxon>Pentapetalae</taxon>
        <taxon>rosids</taxon>
        <taxon>fabids</taxon>
        <taxon>Malpighiales</taxon>
        <taxon>Euphorbiaceae</taxon>
        <taxon>Crotonoideae</taxon>
        <taxon>Manihoteae</taxon>
        <taxon>Manihot</taxon>
    </lineage>
</organism>
<dbReference type="PANTHER" id="PTHR24186">
    <property type="entry name" value="PROTEIN PHOSPHATASE 1 REGULATORY SUBUNIT"/>
    <property type="match status" value="1"/>
</dbReference>
<reference evidence="10" key="1">
    <citation type="submission" date="2016-02" db="EMBL/GenBank/DDBJ databases">
        <title>WGS assembly of Manihot esculenta.</title>
        <authorList>
            <person name="Bredeson J.V."/>
            <person name="Prochnik S.E."/>
            <person name="Lyons J.B."/>
            <person name="Schmutz J."/>
            <person name="Grimwood J."/>
            <person name="Vrebalov J."/>
            <person name="Bart R.S."/>
            <person name="Amuge T."/>
            <person name="Ferguson M.E."/>
            <person name="Green R."/>
            <person name="Putnam N."/>
            <person name="Stites J."/>
            <person name="Rounsley S."/>
            <person name="Rokhsar D.S."/>
        </authorList>
    </citation>
    <scope>NUCLEOTIDE SEQUENCE [LARGE SCALE GENOMIC DNA]</scope>
    <source>
        <tissue evidence="10">Leaf</tissue>
    </source>
</reference>
<dbReference type="GO" id="GO:0016020">
    <property type="term" value="C:membrane"/>
    <property type="evidence" value="ECO:0000318"/>
    <property type="project" value="GO_Central"/>
</dbReference>
<keyword evidence="3" id="KW-0677">Repeat</keyword>
<gene>
    <name evidence="10" type="ORF">MANES_06G001100</name>
</gene>
<dbReference type="Pfam" id="PF13962">
    <property type="entry name" value="PGG"/>
    <property type="match status" value="1"/>
</dbReference>
<protein>
    <recommendedName>
        <fullName evidence="9">PGG domain-containing protein</fullName>
    </recommendedName>
</protein>
<dbReference type="EMBL" id="CM004392">
    <property type="protein sequence ID" value="OAY46455.1"/>
    <property type="molecule type" value="Genomic_DNA"/>
</dbReference>
<dbReference type="InterPro" id="IPR026961">
    <property type="entry name" value="PGG_dom"/>
</dbReference>
<evidence type="ECO:0000256" key="6">
    <source>
        <dbReference type="ARBA" id="ARBA00023136"/>
    </source>
</evidence>
<evidence type="ECO:0000313" key="10">
    <source>
        <dbReference type="EMBL" id="OAY46455.1"/>
    </source>
</evidence>
<evidence type="ECO:0000256" key="4">
    <source>
        <dbReference type="ARBA" id="ARBA00022989"/>
    </source>
</evidence>
<dbReference type="Pfam" id="PF00023">
    <property type="entry name" value="Ank"/>
    <property type="match status" value="1"/>
</dbReference>
<feature type="transmembrane region" description="Helical" evidence="8">
    <location>
        <begin position="276"/>
        <end position="297"/>
    </location>
</feature>
<feature type="transmembrane region" description="Helical" evidence="8">
    <location>
        <begin position="216"/>
        <end position="241"/>
    </location>
</feature>
<keyword evidence="4 8" id="KW-1133">Transmembrane helix</keyword>
<evidence type="ECO:0000256" key="7">
    <source>
        <dbReference type="PROSITE-ProRule" id="PRU00023"/>
    </source>
</evidence>
<name>A0A2C9VNK7_MANES</name>
<evidence type="ECO:0000256" key="1">
    <source>
        <dbReference type="ARBA" id="ARBA00004141"/>
    </source>
</evidence>
<keyword evidence="5 7" id="KW-0040">ANK repeat</keyword>
<keyword evidence="6 8" id="KW-0472">Membrane</keyword>
<dbReference type="SUPFAM" id="SSF48403">
    <property type="entry name" value="Ankyrin repeat"/>
    <property type="match status" value="1"/>
</dbReference>
<accession>A0A2C9VNK7</accession>
<evidence type="ECO:0000259" key="9">
    <source>
        <dbReference type="Pfam" id="PF13962"/>
    </source>
</evidence>
<dbReference type="Pfam" id="PF12796">
    <property type="entry name" value="Ank_2"/>
    <property type="match status" value="1"/>
</dbReference>
<keyword evidence="2 8" id="KW-0812">Transmembrane</keyword>
<comment type="subcellular location">
    <subcellularLocation>
        <location evidence="1">Membrane</location>
        <topology evidence="1">Multi-pass membrane protein</topology>
    </subcellularLocation>
</comment>
<evidence type="ECO:0000256" key="2">
    <source>
        <dbReference type="ARBA" id="ARBA00022692"/>
    </source>
</evidence>
<dbReference type="Gene3D" id="1.25.40.20">
    <property type="entry name" value="Ankyrin repeat-containing domain"/>
    <property type="match status" value="1"/>
</dbReference>
<evidence type="ECO:0000256" key="3">
    <source>
        <dbReference type="ARBA" id="ARBA00022737"/>
    </source>
</evidence>
<dbReference type="AlphaFoldDB" id="A0A2C9VNK7"/>